<keyword evidence="2" id="KW-1185">Reference proteome</keyword>
<reference evidence="1 2" key="1">
    <citation type="submission" date="2020-08" db="EMBL/GenBank/DDBJ databases">
        <title>Genomic Encyclopedia of Type Strains, Phase IV (KMG-IV): sequencing the most valuable type-strain genomes for metagenomic binning, comparative biology and taxonomic classification.</title>
        <authorList>
            <person name="Goeker M."/>
        </authorList>
    </citation>
    <scope>NUCLEOTIDE SEQUENCE [LARGE SCALE GENOMIC DNA]</scope>
    <source>
        <strain evidence="1 2">DSM 29781</strain>
    </source>
</reference>
<dbReference type="EMBL" id="JACHGB010000002">
    <property type="protein sequence ID" value="MBB5270926.1"/>
    <property type="molecule type" value="Genomic_DNA"/>
</dbReference>
<sequence length="212" mass="22531">MSRKLGTSQLAGLLGEAAAAETGPSGEDAAQRLGQWLGAFDAVSLRSALRAIGSPGAAGTASAGSPAALAARADPEQVRVLEQDLAQVREALAKLAAPDADAALDRRRHLELQRTMEPRIGRLRDRVRQALAKASPRLARLAALDAAMEQAFSAREQKLLVTLPALAERRLAERGQAAEDALRQVLLAELELRLEPVRGLIEAFRNEVGPQS</sequence>
<dbReference type="AlphaFoldDB" id="A0A7W8M7F2"/>
<accession>A0A7W8M7F2</accession>
<dbReference type="InterPro" id="IPR021783">
    <property type="entry name" value="DUF3348"/>
</dbReference>
<gene>
    <name evidence="1" type="ORF">HNQ70_000930</name>
</gene>
<evidence type="ECO:0008006" key="3">
    <source>
        <dbReference type="Google" id="ProtNLM"/>
    </source>
</evidence>
<evidence type="ECO:0000313" key="2">
    <source>
        <dbReference type="Proteomes" id="UP000532440"/>
    </source>
</evidence>
<dbReference type="Proteomes" id="UP000532440">
    <property type="component" value="Unassembled WGS sequence"/>
</dbReference>
<comment type="caution">
    <text evidence="1">The sequence shown here is derived from an EMBL/GenBank/DDBJ whole genome shotgun (WGS) entry which is preliminary data.</text>
</comment>
<dbReference type="Pfam" id="PF11828">
    <property type="entry name" value="DUF3348"/>
    <property type="match status" value="2"/>
</dbReference>
<dbReference type="RefSeq" id="WP_183964735.1">
    <property type="nucleotide sequence ID" value="NZ_BAABEW010000010.1"/>
</dbReference>
<name>A0A7W8M7F2_9BURK</name>
<protein>
    <recommendedName>
        <fullName evidence="3">DUF3348 family protein</fullName>
    </recommendedName>
</protein>
<proteinExistence type="predicted"/>
<organism evidence="1 2">
    <name type="scientific">Quisquiliibacterium transsilvanicum</name>
    <dbReference type="NCBI Taxonomy" id="1549638"/>
    <lineage>
        <taxon>Bacteria</taxon>
        <taxon>Pseudomonadati</taxon>
        <taxon>Pseudomonadota</taxon>
        <taxon>Betaproteobacteria</taxon>
        <taxon>Burkholderiales</taxon>
        <taxon>Burkholderiaceae</taxon>
        <taxon>Quisquiliibacterium</taxon>
    </lineage>
</organism>
<evidence type="ECO:0000313" key="1">
    <source>
        <dbReference type="EMBL" id="MBB5270926.1"/>
    </source>
</evidence>